<feature type="transmembrane region" description="Helical" evidence="8">
    <location>
        <begin position="503"/>
        <end position="521"/>
    </location>
</feature>
<dbReference type="PRINTS" id="PR01434">
    <property type="entry name" value="NADHDHGNASE5"/>
</dbReference>
<accession>A0A1M6HKC7</accession>
<dbReference type="GO" id="GO:0005886">
    <property type="term" value="C:plasma membrane"/>
    <property type="evidence" value="ECO:0007669"/>
    <property type="project" value="UniProtKB-SubCell"/>
</dbReference>
<dbReference type="RefSeq" id="WP_200803521.1">
    <property type="nucleotide sequence ID" value="NZ_FQZY01000005.1"/>
</dbReference>
<feature type="transmembrane region" description="Helical" evidence="8">
    <location>
        <begin position="418"/>
        <end position="438"/>
    </location>
</feature>
<sequence>MSFVQNVPCFSILLAMFAAIITSAVRGKTARKICIGLTIIEGGMSAWLLSFLWKTGESYVYVMGHFPAPWGNELRAGMLEAGMAFFLCVIMVLSLWGGVHEIREDLEADKAQFYYIMADLLLASLLALVYTNDMFTAYVFVEINTIAACGLIMMKQSDLTLAAAVRYMIMSLMGSGLLLIGICLLYDMTGHLLMSNIKEQIISLATTETYHIPLLLTIGLISIGLAIKSALWPFHTWLPGAYGYSTVSSSAMLSSMVSKGYIFLLLKIIYRVIGADTFAGSHVINILFIFGIVGMVIGSLDAIRENNLKRMIAYSSVAQIGYIFMGIGIGTDAGVGAGMYHIFAHAASKALVFIAASGLIRASGGKSRIQDLAGAGFRNKLAGAGFVAGALSMIGIPGFAGFASKLMFAQASLVKAELAIPVFMALAVSTVLNAIYFMRVALLIYTPDDVPLVDAVAGAFRLRENQKHSVRNVQPEGVLSPEGITGMAGTNAVAGSTARADSLAYAAAILLFIALNLFLGICTQPVLQLIQRGLVIFG</sequence>
<dbReference type="InterPro" id="IPR050586">
    <property type="entry name" value="CPA3_Na-H_Antiporter_D"/>
</dbReference>
<evidence type="ECO:0000256" key="5">
    <source>
        <dbReference type="ARBA" id="ARBA00022989"/>
    </source>
</evidence>
<evidence type="ECO:0000256" key="7">
    <source>
        <dbReference type="RuleBase" id="RU000320"/>
    </source>
</evidence>
<feature type="transmembrane region" description="Helical" evidence="8">
    <location>
        <begin position="135"/>
        <end position="153"/>
    </location>
</feature>
<evidence type="ECO:0000256" key="6">
    <source>
        <dbReference type="ARBA" id="ARBA00023136"/>
    </source>
</evidence>
<feature type="transmembrane region" description="Helical" evidence="8">
    <location>
        <begin position="381"/>
        <end position="403"/>
    </location>
</feature>
<evidence type="ECO:0000259" key="9">
    <source>
        <dbReference type="Pfam" id="PF00361"/>
    </source>
</evidence>
<feature type="transmembrane region" description="Helical" evidence="8">
    <location>
        <begin position="81"/>
        <end position="99"/>
    </location>
</feature>
<name>A0A1M6HKC7_9FIRM</name>
<feature type="transmembrane region" description="Helical" evidence="8">
    <location>
        <begin position="342"/>
        <end position="360"/>
    </location>
</feature>
<evidence type="ECO:0000313" key="10">
    <source>
        <dbReference type="EMBL" id="SHJ22641.1"/>
    </source>
</evidence>
<evidence type="ECO:0000256" key="2">
    <source>
        <dbReference type="ARBA" id="ARBA00005346"/>
    </source>
</evidence>
<feature type="transmembrane region" description="Helical" evidence="8">
    <location>
        <begin position="279"/>
        <end position="300"/>
    </location>
</feature>
<proteinExistence type="inferred from homology"/>
<dbReference type="EMBL" id="FQZY01000005">
    <property type="protein sequence ID" value="SHJ22641.1"/>
    <property type="molecule type" value="Genomic_DNA"/>
</dbReference>
<dbReference type="PANTHER" id="PTHR42703:SF1">
    <property type="entry name" value="NA(+)_H(+) ANTIPORTER SUBUNIT D1"/>
    <property type="match status" value="1"/>
</dbReference>
<comment type="subcellular location">
    <subcellularLocation>
        <location evidence="1">Cell membrane</location>
        <topology evidence="1">Multi-pass membrane protein</topology>
    </subcellularLocation>
    <subcellularLocation>
        <location evidence="7">Membrane</location>
        <topology evidence="7">Multi-pass membrane protein</topology>
    </subcellularLocation>
</comment>
<dbReference type="InterPro" id="IPR001750">
    <property type="entry name" value="ND/Mrp_TM"/>
</dbReference>
<dbReference type="Proteomes" id="UP000184301">
    <property type="component" value="Unassembled WGS sequence"/>
</dbReference>
<dbReference type="Pfam" id="PF00361">
    <property type="entry name" value="Proton_antipo_M"/>
    <property type="match status" value="1"/>
</dbReference>
<evidence type="ECO:0000256" key="1">
    <source>
        <dbReference type="ARBA" id="ARBA00004651"/>
    </source>
</evidence>
<feature type="domain" description="NADH:quinone oxidoreductase/Mrp antiporter transmembrane" evidence="9">
    <location>
        <begin position="132"/>
        <end position="417"/>
    </location>
</feature>
<feature type="transmembrane region" description="Helical" evidence="8">
    <location>
        <begin position="111"/>
        <end position="129"/>
    </location>
</feature>
<dbReference type="AlphaFoldDB" id="A0A1M6HKC7"/>
<keyword evidence="5 8" id="KW-1133">Transmembrane helix</keyword>
<feature type="transmembrane region" description="Helical" evidence="8">
    <location>
        <begin position="312"/>
        <end position="330"/>
    </location>
</feature>
<protein>
    <submittedName>
        <fullName evidence="10">Multicomponent Na+:H+ antiporter subunit D</fullName>
    </submittedName>
</protein>
<evidence type="ECO:0000313" key="11">
    <source>
        <dbReference type="Proteomes" id="UP000184301"/>
    </source>
</evidence>
<feature type="transmembrane region" description="Helical" evidence="8">
    <location>
        <begin position="33"/>
        <end position="53"/>
    </location>
</feature>
<organism evidence="10 11">
    <name type="scientific">Hespellia stercorisuis DSM 15480</name>
    <dbReference type="NCBI Taxonomy" id="1121950"/>
    <lineage>
        <taxon>Bacteria</taxon>
        <taxon>Bacillati</taxon>
        <taxon>Bacillota</taxon>
        <taxon>Clostridia</taxon>
        <taxon>Lachnospirales</taxon>
        <taxon>Lachnospiraceae</taxon>
        <taxon>Hespellia</taxon>
    </lineage>
</organism>
<evidence type="ECO:0000256" key="8">
    <source>
        <dbReference type="SAM" id="Phobius"/>
    </source>
</evidence>
<keyword evidence="6 8" id="KW-0472">Membrane</keyword>
<dbReference type="STRING" id="1121950.SAMN02745243_00049"/>
<keyword evidence="4 7" id="KW-0812">Transmembrane</keyword>
<evidence type="ECO:0000256" key="4">
    <source>
        <dbReference type="ARBA" id="ARBA00022692"/>
    </source>
</evidence>
<dbReference type="PANTHER" id="PTHR42703">
    <property type="entry name" value="NADH DEHYDROGENASE"/>
    <property type="match status" value="1"/>
</dbReference>
<evidence type="ECO:0000256" key="3">
    <source>
        <dbReference type="ARBA" id="ARBA00022475"/>
    </source>
</evidence>
<keyword evidence="3" id="KW-1003">Cell membrane</keyword>
<feature type="transmembrane region" description="Helical" evidence="8">
    <location>
        <begin position="252"/>
        <end position="273"/>
    </location>
</feature>
<comment type="similarity">
    <text evidence="2">Belongs to the CPA3 antiporters (TC 2.A.63) subunit D family.</text>
</comment>
<feature type="transmembrane region" description="Helical" evidence="8">
    <location>
        <begin position="209"/>
        <end position="231"/>
    </location>
</feature>
<feature type="transmembrane region" description="Helical" evidence="8">
    <location>
        <begin position="165"/>
        <end position="189"/>
    </location>
</feature>
<feature type="transmembrane region" description="Helical" evidence="8">
    <location>
        <begin position="6"/>
        <end position="26"/>
    </location>
</feature>
<reference evidence="10 11" key="1">
    <citation type="submission" date="2016-11" db="EMBL/GenBank/DDBJ databases">
        <authorList>
            <person name="Jaros S."/>
            <person name="Januszkiewicz K."/>
            <person name="Wedrychowicz H."/>
        </authorList>
    </citation>
    <scope>NUCLEOTIDE SEQUENCE [LARGE SCALE GENOMIC DNA]</scope>
    <source>
        <strain evidence="10 11">DSM 15480</strain>
    </source>
</reference>
<gene>
    <name evidence="10" type="ORF">SAMN02745243_00049</name>
</gene>
<keyword evidence="11" id="KW-1185">Reference proteome</keyword>